<organism evidence="6 7">
    <name type="scientific">Pandoraea faecigallinarum</name>
    <dbReference type="NCBI Taxonomy" id="656179"/>
    <lineage>
        <taxon>Bacteria</taxon>
        <taxon>Pseudomonadati</taxon>
        <taxon>Pseudomonadota</taxon>
        <taxon>Betaproteobacteria</taxon>
        <taxon>Burkholderiales</taxon>
        <taxon>Burkholderiaceae</taxon>
        <taxon>Pandoraea</taxon>
    </lineage>
</organism>
<dbReference type="InterPro" id="IPR015292">
    <property type="entry name" value="Tscrpt_reg_YbiH_C"/>
</dbReference>
<evidence type="ECO:0000313" key="7">
    <source>
        <dbReference type="Proteomes" id="UP000035651"/>
    </source>
</evidence>
<evidence type="ECO:0000313" key="6">
    <source>
        <dbReference type="EMBL" id="AKM32472.1"/>
    </source>
</evidence>
<dbReference type="GO" id="GO:0000976">
    <property type="term" value="F:transcription cis-regulatory region binding"/>
    <property type="evidence" value="ECO:0007669"/>
    <property type="project" value="TreeGrafter"/>
</dbReference>
<dbReference type="PROSITE" id="PS50977">
    <property type="entry name" value="HTH_TETR_2"/>
    <property type="match status" value="1"/>
</dbReference>
<dbReference type="KEGG" id="pfg:AB870_03230"/>
<dbReference type="PRINTS" id="PR00455">
    <property type="entry name" value="HTHTETR"/>
</dbReference>
<proteinExistence type="predicted"/>
<dbReference type="PATRIC" id="fig|656179.3.peg.711"/>
<dbReference type="EMBL" id="CP011807">
    <property type="protein sequence ID" value="AKM32472.1"/>
    <property type="molecule type" value="Genomic_DNA"/>
</dbReference>
<dbReference type="GO" id="GO:0003700">
    <property type="term" value="F:DNA-binding transcription factor activity"/>
    <property type="evidence" value="ECO:0007669"/>
    <property type="project" value="TreeGrafter"/>
</dbReference>
<feature type="DNA-binding region" description="H-T-H motif" evidence="4">
    <location>
        <begin position="36"/>
        <end position="55"/>
    </location>
</feature>
<protein>
    <submittedName>
        <fullName evidence="6">Transcriptional regulator</fullName>
    </submittedName>
</protein>
<dbReference type="InterPro" id="IPR050109">
    <property type="entry name" value="HTH-type_TetR-like_transc_reg"/>
</dbReference>
<dbReference type="Gene3D" id="1.10.357.10">
    <property type="entry name" value="Tetracycline Repressor, domain 2"/>
    <property type="match status" value="1"/>
</dbReference>
<name>A0A0H3WXN8_9BURK</name>
<dbReference type="STRING" id="656179.AB870_03230"/>
<reference evidence="6" key="1">
    <citation type="submission" date="2016-06" db="EMBL/GenBank/DDBJ databases">
        <title>Complete Genome Sequence of Pandoraea faecigallinarum DSM-23572.</title>
        <authorList>
            <person name="Yong D."/>
            <person name="Ee R."/>
            <person name="Lim Y.-L."/>
            <person name="Yin W.-F."/>
            <person name="Chan K.-G."/>
        </authorList>
    </citation>
    <scope>NUCLEOTIDE SEQUENCE</scope>
    <source>
        <strain evidence="6">DSM 23572</strain>
    </source>
</reference>
<evidence type="ECO:0000256" key="2">
    <source>
        <dbReference type="ARBA" id="ARBA00023125"/>
    </source>
</evidence>
<accession>A0A0H3WXN8</accession>
<dbReference type="InterPro" id="IPR001647">
    <property type="entry name" value="HTH_TetR"/>
</dbReference>
<keyword evidence="3" id="KW-0804">Transcription</keyword>
<evidence type="ECO:0000256" key="1">
    <source>
        <dbReference type="ARBA" id="ARBA00023015"/>
    </source>
</evidence>
<dbReference type="InterPro" id="IPR009057">
    <property type="entry name" value="Homeodomain-like_sf"/>
</dbReference>
<keyword evidence="1" id="KW-0805">Transcription regulation</keyword>
<dbReference type="PANTHER" id="PTHR30055">
    <property type="entry name" value="HTH-TYPE TRANSCRIPTIONAL REGULATOR RUTR"/>
    <property type="match status" value="1"/>
</dbReference>
<keyword evidence="7" id="KW-1185">Reference proteome</keyword>
<dbReference type="Proteomes" id="UP000035651">
    <property type="component" value="Chromosome"/>
</dbReference>
<gene>
    <name evidence="6" type="ORF">AB870_03230</name>
</gene>
<dbReference type="InterPro" id="IPR036271">
    <property type="entry name" value="Tet_transcr_reg_TetR-rel_C_sf"/>
</dbReference>
<evidence type="ECO:0000256" key="3">
    <source>
        <dbReference type="ARBA" id="ARBA00023163"/>
    </source>
</evidence>
<dbReference type="PANTHER" id="PTHR30055:SF234">
    <property type="entry name" value="HTH-TYPE TRANSCRIPTIONAL REGULATOR BETI"/>
    <property type="match status" value="1"/>
</dbReference>
<dbReference type="AlphaFoldDB" id="A0A0H3WXN8"/>
<dbReference type="SUPFAM" id="SSF46689">
    <property type="entry name" value="Homeodomain-like"/>
    <property type="match status" value="1"/>
</dbReference>
<dbReference type="OrthoDB" id="2356263at2"/>
<dbReference type="Pfam" id="PF00440">
    <property type="entry name" value="TetR_N"/>
    <property type="match status" value="1"/>
</dbReference>
<sequence length="218" mass="23576">MSKSRRGSRADGEATRTRILEAAGEMFAAAGYAATTCKAIAERAEVDQASINYHFRNRSALYQAVVAEGHRHFVSVDALRDLTESRLDSSQKLWALLDLLVHGATTGCRGWHLKVLAQELLSPSPHRQALLTDVAAPKLSFIRAVIGEIAGIPQDDPALTRCVLSVLAPCAMMLLGSVGAPGPLAEISNMSRETITRHLYTFAIGGLEAISREREKGR</sequence>
<dbReference type="Pfam" id="PF09209">
    <property type="entry name" value="CecR_C"/>
    <property type="match status" value="1"/>
</dbReference>
<evidence type="ECO:0000259" key="5">
    <source>
        <dbReference type="PROSITE" id="PS50977"/>
    </source>
</evidence>
<dbReference type="SUPFAM" id="SSF48498">
    <property type="entry name" value="Tetracyclin repressor-like, C-terminal domain"/>
    <property type="match status" value="1"/>
</dbReference>
<keyword evidence="2 4" id="KW-0238">DNA-binding</keyword>
<feature type="domain" description="HTH tetR-type" evidence="5">
    <location>
        <begin position="13"/>
        <end position="73"/>
    </location>
</feature>
<evidence type="ECO:0000256" key="4">
    <source>
        <dbReference type="PROSITE-ProRule" id="PRU00335"/>
    </source>
</evidence>